<reference evidence="8 9" key="1">
    <citation type="journal article" date="2017" name="Mol. Plant">
        <title>The Genome of Medicinal Plant Macleaya cordata Provides New Insights into Benzylisoquinoline Alkaloids Metabolism.</title>
        <authorList>
            <person name="Liu X."/>
            <person name="Liu Y."/>
            <person name="Huang P."/>
            <person name="Ma Y."/>
            <person name="Qing Z."/>
            <person name="Tang Q."/>
            <person name="Cao H."/>
            <person name="Cheng P."/>
            <person name="Zheng Y."/>
            <person name="Yuan Z."/>
            <person name="Zhou Y."/>
            <person name="Liu J."/>
            <person name="Tang Z."/>
            <person name="Zhuo Y."/>
            <person name="Zhang Y."/>
            <person name="Yu L."/>
            <person name="Huang J."/>
            <person name="Yang P."/>
            <person name="Peng Q."/>
            <person name="Zhang J."/>
            <person name="Jiang W."/>
            <person name="Zhang Z."/>
            <person name="Lin K."/>
            <person name="Ro D.K."/>
            <person name="Chen X."/>
            <person name="Xiong X."/>
            <person name="Shang Y."/>
            <person name="Huang S."/>
            <person name="Zeng J."/>
        </authorList>
    </citation>
    <scope>NUCLEOTIDE SEQUENCE [LARGE SCALE GENOMIC DNA]</scope>
    <source>
        <strain evidence="9">cv. BLH2017</strain>
        <tissue evidence="8">Root</tissue>
    </source>
</reference>
<evidence type="ECO:0000256" key="1">
    <source>
        <dbReference type="ARBA" id="ARBA00008276"/>
    </source>
</evidence>
<gene>
    <name evidence="8" type="ORF">BVC80_9079g59</name>
</gene>
<dbReference type="OMA" id="NLGWRIS"/>
<proteinExistence type="inferred from homology"/>
<dbReference type="InParanoid" id="A0A200PUM7"/>
<evidence type="ECO:0000259" key="7">
    <source>
        <dbReference type="Pfam" id="PF08245"/>
    </source>
</evidence>
<name>A0A200PUM7_MACCD</name>
<evidence type="ECO:0000313" key="8">
    <source>
        <dbReference type="EMBL" id="OVA01919.1"/>
    </source>
</evidence>
<evidence type="ECO:0000256" key="3">
    <source>
        <dbReference type="ARBA" id="ARBA00022723"/>
    </source>
</evidence>
<dbReference type="FunCoup" id="A0A200PUM7">
    <property type="interactions" value="515"/>
</dbReference>
<evidence type="ECO:0000256" key="4">
    <source>
        <dbReference type="ARBA" id="ARBA00022741"/>
    </source>
</evidence>
<dbReference type="GO" id="GO:0004326">
    <property type="term" value="F:tetrahydrofolylpolyglutamate synthase activity"/>
    <property type="evidence" value="ECO:0007669"/>
    <property type="project" value="InterPro"/>
</dbReference>
<dbReference type="InterPro" id="IPR001645">
    <property type="entry name" value="Folylpolyglutamate_synth"/>
</dbReference>
<dbReference type="Proteomes" id="UP000195402">
    <property type="component" value="Unassembled WGS sequence"/>
</dbReference>
<dbReference type="SUPFAM" id="SSF53244">
    <property type="entry name" value="MurD-like peptide ligases, peptide-binding domain"/>
    <property type="match status" value="1"/>
</dbReference>
<dbReference type="AlphaFoldDB" id="A0A200PUM7"/>
<dbReference type="STRING" id="56857.A0A200PUM7"/>
<keyword evidence="4" id="KW-0547">Nucleotide-binding</keyword>
<keyword evidence="6" id="KW-0460">Magnesium</keyword>
<dbReference type="GO" id="GO:0005524">
    <property type="term" value="F:ATP binding"/>
    <property type="evidence" value="ECO:0007669"/>
    <property type="project" value="UniProtKB-KW"/>
</dbReference>
<evidence type="ECO:0000256" key="5">
    <source>
        <dbReference type="ARBA" id="ARBA00022840"/>
    </source>
</evidence>
<dbReference type="PROSITE" id="PS01011">
    <property type="entry name" value="FOLYLPOLYGLU_SYNT_1"/>
    <property type="match status" value="1"/>
</dbReference>
<dbReference type="GO" id="GO:0005737">
    <property type="term" value="C:cytoplasm"/>
    <property type="evidence" value="ECO:0007669"/>
    <property type="project" value="TreeGrafter"/>
</dbReference>
<sequence>MKLFGVLSRCRNFTIRETLMSVTGGVQKLGFQRRFSNCSNEEPELKEFTNYLDNLKNYEKSGVPKGAGTDSDDGFDMGRMNRLMERLGNPQSKFKAVHIAGTKGKGSTALFLSNILWQEGYSVGCYTSPHLWSVRERILLGRKGDPVSAKALNCLFLRVKNILDQSIEMENGSISHFEVLTAVAFTLFAQENVDIAVVEAGLGGARDATNVFSSSELMASVITTIGEEHLAALGGSLESIAIAKSGIIKHACPVVLGGPFKPHIECILRDKASSMSSPVVSASAPGNRSTIKGVKRNDGKPYQSCDIHIQVEKDLRLFIELSDVRMCMLGSHQLQNAVTATCAALCLRDQGEVSDESIRVGLERTYLPGRSQFLTSGEAEAFELPGVTILVDGAHTKESARSLADTIQLTHPDAQLALVVAMANDKDHVAFAKEFLSGRKPEAVFFTEVSIAGERSRMTSASLLKDAWVQAATKLGISFSDIRIGGDEKFLTEQSGCSSVVGKHKPVLAIGGSVEESMKVANEILRVRSDGRPSLIVVTGSLHIVSSLLASLQR</sequence>
<dbReference type="PANTHER" id="PTHR11136">
    <property type="entry name" value="FOLYLPOLYGLUTAMATE SYNTHASE-RELATED"/>
    <property type="match status" value="1"/>
</dbReference>
<evidence type="ECO:0000313" key="9">
    <source>
        <dbReference type="Proteomes" id="UP000195402"/>
    </source>
</evidence>
<dbReference type="InterPro" id="IPR013221">
    <property type="entry name" value="Mur_ligase_cen"/>
</dbReference>
<keyword evidence="5" id="KW-0067">ATP-binding</keyword>
<dbReference type="Gene3D" id="3.40.1190.10">
    <property type="entry name" value="Mur-like, catalytic domain"/>
    <property type="match status" value="1"/>
</dbReference>
<evidence type="ECO:0000256" key="2">
    <source>
        <dbReference type="ARBA" id="ARBA00022598"/>
    </source>
</evidence>
<dbReference type="GO" id="GO:0008841">
    <property type="term" value="F:dihydrofolate synthase activity"/>
    <property type="evidence" value="ECO:0007669"/>
    <property type="project" value="TreeGrafter"/>
</dbReference>
<dbReference type="SUPFAM" id="SSF53623">
    <property type="entry name" value="MurD-like peptide ligases, catalytic domain"/>
    <property type="match status" value="1"/>
</dbReference>
<protein>
    <submittedName>
        <fullName evidence="8">Folylpolyglutamate synthetase</fullName>
    </submittedName>
</protein>
<comment type="caution">
    <text evidence="8">The sequence shown here is derived from an EMBL/GenBank/DDBJ whole genome shotgun (WGS) entry which is preliminary data.</text>
</comment>
<dbReference type="Gene3D" id="3.90.190.20">
    <property type="entry name" value="Mur ligase, C-terminal domain"/>
    <property type="match status" value="1"/>
</dbReference>
<feature type="domain" description="Mur ligase central" evidence="7">
    <location>
        <begin position="99"/>
        <end position="344"/>
    </location>
</feature>
<keyword evidence="2" id="KW-0436">Ligase</keyword>
<organism evidence="8 9">
    <name type="scientific">Macleaya cordata</name>
    <name type="common">Five-seeded plume-poppy</name>
    <name type="synonym">Bocconia cordata</name>
    <dbReference type="NCBI Taxonomy" id="56857"/>
    <lineage>
        <taxon>Eukaryota</taxon>
        <taxon>Viridiplantae</taxon>
        <taxon>Streptophyta</taxon>
        <taxon>Embryophyta</taxon>
        <taxon>Tracheophyta</taxon>
        <taxon>Spermatophyta</taxon>
        <taxon>Magnoliopsida</taxon>
        <taxon>Ranunculales</taxon>
        <taxon>Papaveraceae</taxon>
        <taxon>Papaveroideae</taxon>
        <taxon>Macleaya</taxon>
    </lineage>
</organism>
<keyword evidence="9" id="KW-1185">Reference proteome</keyword>
<dbReference type="InterPro" id="IPR036615">
    <property type="entry name" value="Mur_ligase_C_dom_sf"/>
</dbReference>
<dbReference type="OrthoDB" id="5212574at2759"/>
<keyword evidence="3" id="KW-0479">Metal-binding</keyword>
<dbReference type="Pfam" id="PF08245">
    <property type="entry name" value="Mur_ligase_M"/>
    <property type="match status" value="1"/>
</dbReference>
<dbReference type="InterPro" id="IPR036565">
    <property type="entry name" value="Mur-like_cat_sf"/>
</dbReference>
<dbReference type="GO" id="GO:0046872">
    <property type="term" value="F:metal ion binding"/>
    <property type="evidence" value="ECO:0007669"/>
    <property type="project" value="UniProtKB-KW"/>
</dbReference>
<dbReference type="NCBIfam" id="TIGR01499">
    <property type="entry name" value="folC"/>
    <property type="match status" value="1"/>
</dbReference>
<evidence type="ECO:0000256" key="6">
    <source>
        <dbReference type="ARBA" id="ARBA00022842"/>
    </source>
</evidence>
<dbReference type="EMBL" id="MVGT01004035">
    <property type="protein sequence ID" value="OVA01919.1"/>
    <property type="molecule type" value="Genomic_DNA"/>
</dbReference>
<dbReference type="PANTHER" id="PTHR11136:SF0">
    <property type="entry name" value="DIHYDROFOLATE SYNTHETASE-RELATED"/>
    <property type="match status" value="1"/>
</dbReference>
<dbReference type="FunFam" id="3.40.1190.10:FF:000012">
    <property type="entry name" value="Dihydrofolate synthetase"/>
    <property type="match status" value="1"/>
</dbReference>
<dbReference type="InterPro" id="IPR018109">
    <property type="entry name" value="Folylpolyglutamate_synth_CS"/>
</dbReference>
<comment type="similarity">
    <text evidence="1">Belongs to the folylpolyglutamate synthase family.</text>
</comment>
<accession>A0A200PUM7</accession>